<dbReference type="InParanoid" id="K3XTF1"/>
<name>K3XTF1_SETIT</name>
<keyword evidence="2" id="KW-1185">Reference proteome</keyword>
<dbReference type="Proteomes" id="UP000004995">
    <property type="component" value="Unassembled WGS sequence"/>
</dbReference>
<evidence type="ECO:0000313" key="1">
    <source>
        <dbReference type="EnsemblPlants" id="KQL03832"/>
    </source>
</evidence>
<sequence>MVSFVGYSTISFFSGVLGGEGQRISQRQMYIYGISTGCVYDLW</sequence>
<proteinExistence type="predicted"/>
<dbReference type="EMBL" id="AGNK02002802">
    <property type="status" value="NOT_ANNOTATED_CDS"/>
    <property type="molecule type" value="Genomic_DNA"/>
</dbReference>
<evidence type="ECO:0000313" key="2">
    <source>
        <dbReference type="Proteomes" id="UP000004995"/>
    </source>
</evidence>
<protein>
    <submittedName>
        <fullName evidence="1">Uncharacterized protein</fullName>
    </submittedName>
</protein>
<dbReference type="EnsemblPlants" id="KQL03832">
    <property type="protein sequence ID" value="KQL03832"/>
    <property type="gene ID" value="SETIT_005208mg"/>
</dbReference>
<accession>K3XTF1</accession>
<dbReference type="HOGENOM" id="CLU_3243111_0_0_1"/>
<reference evidence="2" key="1">
    <citation type="journal article" date="2012" name="Nat. Biotechnol.">
        <title>Reference genome sequence of the model plant Setaria.</title>
        <authorList>
            <person name="Bennetzen J.L."/>
            <person name="Schmutz J."/>
            <person name="Wang H."/>
            <person name="Percifield R."/>
            <person name="Hawkins J."/>
            <person name="Pontaroli A.C."/>
            <person name="Estep M."/>
            <person name="Feng L."/>
            <person name="Vaughn J.N."/>
            <person name="Grimwood J."/>
            <person name="Jenkins J."/>
            <person name="Barry K."/>
            <person name="Lindquist E."/>
            <person name="Hellsten U."/>
            <person name="Deshpande S."/>
            <person name="Wang X."/>
            <person name="Wu X."/>
            <person name="Mitros T."/>
            <person name="Triplett J."/>
            <person name="Yang X."/>
            <person name="Ye C.Y."/>
            <person name="Mauro-Herrera M."/>
            <person name="Wang L."/>
            <person name="Li P."/>
            <person name="Sharma M."/>
            <person name="Sharma R."/>
            <person name="Ronald P.C."/>
            <person name="Panaud O."/>
            <person name="Kellogg E.A."/>
            <person name="Brutnell T.P."/>
            <person name="Doust A.N."/>
            <person name="Tuskan G.A."/>
            <person name="Rokhsar D."/>
            <person name="Devos K.M."/>
        </authorList>
    </citation>
    <scope>NUCLEOTIDE SEQUENCE [LARGE SCALE GENOMIC DNA]</scope>
    <source>
        <strain evidence="2">cv. Yugu1</strain>
    </source>
</reference>
<reference evidence="1" key="2">
    <citation type="submission" date="2018-08" db="UniProtKB">
        <authorList>
            <consortium name="EnsemblPlants"/>
        </authorList>
    </citation>
    <scope>IDENTIFICATION</scope>
    <source>
        <strain evidence="1">Yugu1</strain>
    </source>
</reference>
<dbReference type="Gramene" id="KQL03832">
    <property type="protein sequence ID" value="KQL03832"/>
    <property type="gene ID" value="SETIT_005208mg"/>
</dbReference>
<organism evidence="1 2">
    <name type="scientific">Setaria italica</name>
    <name type="common">Foxtail millet</name>
    <name type="synonym">Panicum italicum</name>
    <dbReference type="NCBI Taxonomy" id="4555"/>
    <lineage>
        <taxon>Eukaryota</taxon>
        <taxon>Viridiplantae</taxon>
        <taxon>Streptophyta</taxon>
        <taxon>Embryophyta</taxon>
        <taxon>Tracheophyta</taxon>
        <taxon>Spermatophyta</taxon>
        <taxon>Magnoliopsida</taxon>
        <taxon>Liliopsida</taxon>
        <taxon>Poales</taxon>
        <taxon>Poaceae</taxon>
        <taxon>PACMAD clade</taxon>
        <taxon>Panicoideae</taxon>
        <taxon>Panicodae</taxon>
        <taxon>Paniceae</taxon>
        <taxon>Cenchrinae</taxon>
        <taxon>Setaria</taxon>
    </lineage>
</organism>
<dbReference type="AlphaFoldDB" id="K3XTF1"/>